<dbReference type="SUPFAM" id="SSF53335">
    <property type="entry name" value="S-adenosyl-L-methionine-dependent methyltransferases"/>
    <property type="match status" value="1"/>
</dbReference>
<evidence type="ECO:0000259" key="1">
    <source>
        <dbReference type="Pfam" id="PF13649"/>
    </source>
</evidence>
<dbReference type="InterPro" id="IPR029063">
    <property type="entry name" value="SAM-dependent_MTases_sf"/>
</dbReference>
<sequence length="211" mass="24356">MDSKKYWEGKHLEWITKDWIDKPTIFAQFALKYFPKKGKLLELGAGQGQDSRFFARKGYGVTATDFSDNALRLLEEKIIKEKVNIKIEKVDLSNNLPHKGNSFDVVYSHLALHYFDSKITRHIFEEINRILKKGGVLAALFNSMDDPEVKEFEKLEEGFYMSSSGITKRYFTVDSAKTFIQGIFDPIVLDSHGETYKDKINTLIRFIGKKV</sequence>
<dbReference type="CDD" id="cd02440">
    <property type="entry name" value="AdoMet_MTases"/>
    <property type="match status" value="1"/>
</dbReference>
<dbReference type="InterPro" id="IPR041698">
    <property type="entry name" value="Methyltransf_25"/>
</dbReference>
<dbReference type="GO" id="GO:0008168">
    <property type="term" value="F:methyltransferase activity"/>
    <property type="evidence" value="ECO:0007669"/>
    <property type="project" value="UniProtKB-KW"/>
</dbReference>
<keyword evidence="2" id="KW-0489">Methyltransferase</keyword>
<dbReference type="AlphaFoldDB" id="A0A0H4T6P2"/>
<organism evidence="2">
    <name type="scientific">uncultured Microgenomates bacterium Rifle_16ft_4_minimus_37633</name>
    <dbReference type="NCBI Taxonomy" id="1665114"/>
    <lineage>
        <taxon>Bacteria</taxon>
        <taxon>Candidatus Microgenomatota</taxon>
        <taxon>environmental samples</taxon>
    </lineage>
</organism>
<dbReference type="PANTHER" id="PTHR43591">
    <property type="entry name" value="METHYLTRANSFERASE"/>
    <property type="match status" value="1"/>
</dbReference>
<evidence type="ECO:0000313" key="2">
    <source>
        <dbReference type="EMBL" id="AKQ02365.1"/>
    </source>
</evidence>
<dbReference type="Pfam" id="PF13649">
    <property type="entry name" value="Methyltransf_25"/>
    <property type="match status" value="1"/>
</dbReference>
<dbReference type="EMBL" id="KT006999">
    <property type="protein sequence ID" value="AKQ02365.1"/>
    <property type="molecule type" value="Genomic_DNA"/>
</dbReference>
<name>A0A0H4T6P2_9BACT</name>
<dbReference type="Gene3D" id="3.40.50.150">
    <property type="entry name" value="Vaccinia Virus protein VP39"/>
    <property type="match status" value="1"/>
</dbReference>
<dbReference type="GO" id="GO:0032259">
    <property type="term" value="P:methylation"/>
    <property type="evidence" value="ECO:0007669"/>
    <property type="project" value="UniProtKB-KW"/>
</dbReference>
<feature type="domain" description="Methyltransferase" evidence="1">
    <location>
        <begin position="41"/>
        <end position="135"/>
    </location>
</feature>
<proteinExistence type="predicted"/>
<keyword evidence="2" id="KW-0808">Transferase</keyword>
<reference evidence="2" key="1">
    <citation type="journal article" date="2015" name="ISME J.">
        <title>Aquifer environment selects for microbial species cohorts in sediment and groundwater.</title>
        <authorList>
            <person name="Hug L.A."/>
            <person name="Thomas B.C."/>
            <person name="Brown C.T."/>
            <person name="Frischkorn K.R."/>
            <person name="Williams K.H."/>
            <person name="Tringe S.G."/>
            <person name="Banfield J.F."/>
        </authorList>
    </citation>
    <scope>NUCLEOTIDE SEQUENCE</scope>
</reference>
<accession>A0A0H4T6P2</accession>
<protein>
    <submittedName>
        <fullName evidence="2">Methyltransferase</fullName>
    </submittedName>
</protein>